<dbReference type="AlphaFoldDB" id="A0A832I1D8"/>
<reference evidence="2" key="1">
    <citation type="journal article" date="2020" name="mSystems">
        <title>Genome- and Community-Level Interaction Insights into Carbon Utilization and Element Cycling Functions of Hydrothermarchaeota in Hydrothermal Sediment.</title>
        <authorList>
            <person name="Zhou Z."/>
            <person name="Liu Y."/>
            <person name="Xu W."/>
            <person name="Pan J."/>
            <person name="Luo Z.H."/>
            <person name="Li M."/>
        </authorList>
    </citation>
    <scope>NUCLEOTIDE SEQUENCE [LARGE SCALE GENOMIC DNA]</scope>
    <source>
        <strain evidence="2">SpSt-381</strain>
    </source>
</reference>
<organism evidence="2">
    <name type="scientific">Eiseniibacteriota bacterium</name>
    <dbReference type="NCBI Taxonomy" id="2212470"/>
    <lineage>
        <taxon>Bacteria</taxon>
        <taxon>Candidatus Eiseniibacteriota</taxon>
    </lineage>
</organism>
<accession>A0A832I1D8</accession>
<name>A0A832I1D8_UNCEI</name>
<feature type="signal peptide" evidence="1">
    <location>
        <begin position="1"/>
        <end position="20"/>
    </location>
</feature>
<gene>
    <name evidence="2" type="ORF">ENR23_04465</name>
</gene>
<dbReference type="EMBL" id="DSQF01000008">
    <property type="protein sequence ID" value="HGZ42673.1"/>
    <property type="molecule type" value="Genomic_DNA"/>
</dbReference>
<proteinExistence type="predicted"/>
<protein>
    <submittedName>
        <fullName evidence="2">T9SS type A sorting domain-containing protein</fullName>
    </submittedName>
</protein>
<evidence type="ECO:0000313" key="2">
    <source>
        <dbReference type="EMBL" id="HGZ42673.1"/>
    </source>
</evidence>
<comment type="caution">
    <text evidence="2">The sequence shown here is derived from an EMBL/GenBank/DDBJ whole genome shotgun (WGS) entry which is preliminary data.</text>
</comment>
<dbReference type="Gene3D" id="2.60.40.4070">
    <property type="match status" value="1"/>
</dbReference>
<feature type="chain" id="PRO_5032558873" evidence="1">
    <location>
        <begin position="21"/>
        <end position="646"/>
    </location>
</feature>
<evidence type="ECO:0000256" key="1">
    <source>
        <dbReference type="SAM" id="SignalP"/>
    </source>
</evidence>
<sequence length="646" mass="67853">MRRALSLVTLLALAASPALARVAPNPEGRFLRSPDGAVVKPGRVWAAAASPAAVAAVPVPLPAGAVLLDSTYYDLQDMGSIGRRIAVGPDGRVHATWQDDFCEIAPGGCPPNTNLPQPFPKRAMAYAWRDAAAAWQPVHRVQDPTTPNCSGVVEEFGGFGALALAPTGRVMVAQHLNQDGLDLRGHLYYQNAAGGSTYTAYLTPFASASSPLFPQVAAAANGSFTVLGEVPIGGSYEEVESFQVSVLAANTIGTLYTCFNWQGGAWTTIIPASSFKGNRPGFPFVAAGADGRVGVAVGDFGGNVFLVESSNGTFAPGTITIRNLTNYSDATITAPDSTSTQFRPFVHVSLAYNDTTPHVVWSELQARRIAGAVEYFDHRSRIMHWSSTRGISVVKQVLPGEADRYDDVDQLLSGPLGGFNTLSVDWPQVGFSADGEETYVAWLRCVDAEVDPTADMGLPGIITGVGFADICASVARGAGAWSAPQNLTQTPQTDERFFSIAERNPGGRLHVLFQASVTNEAGCVVIGDRGASPGNVLRRIAYLEAPLGASLVDAGDAPAAAGPALAAWPNPARGTVNFRLAGVAGAAEVEVYSVDGRRVARVPAGRDGTARWQGRDARGRLAPAGLYFARVAGAGEGSTTRFMWLH</sequence>
<keyword evidence="1" id="KW-0732">Signal</keyword>